<dbReference type="PANTHER" id="PTHR39456">
    <property type="entry name" value="METAL-DEPENDENT HYDROLASE"/>
    <property type="match status" value="1"/>
</dbReference>
<dbReference type="AlphaFoldDB" id="A0A2N0WAY1"/>
<evidence type="ECO:0000313" key="3">
    <source>
        <dbReference type="Proteomes" id="UP000233553"/>
    </source>
</evidence>
<feature type="transmembrane region" description="Helical" evidence="1">
    <location>
        <begin position="193"/>
        <end position="216"/>
    </location>
</feature>
<dbReference type="PANTHER" id="PTHR39456:SF1">
    <property type="entry name" value="METAL-DEPENDENT HYDROLASE"/>
    <property type="match status" value="1"/>
</dbReference>
<proteinExistence type="predicted"/>
<keyword evidence="2" id="KW-0378">Hydrolase</keyword>
<accession>A0A2N0WAY1</accession>
<dbReference type="GO" id="GO:0016787">
    <property type="term" value="F:hydrolase activity"/>
    <property type="evidence" value="ECO:0007669"/>
    <property type="project" value="UniProtKB-KW"/>
</dbReference>
<protein>
    <submittedName>
        <fullName evidence="2">Metal-dependent hydrolase</fullName>
    </submittedName>
</protein>
<dbReference type="InterPro" id="IPR016516">
    <property type="entry name" value="UCP07580"/>
</dbReference>
<dbReference type="Pfam" id="PF10118">
    <property type="entry name" value="Metal_hydrol"/>
    <property type="match status" value="1"/>
</dbReference>
<evidence type="ECO:0000313" key="2">
    <source>
        <dbReference type="EMBL" id="PKF31642.1"/>
    </source>
</evidence>
<reference evidence="2 3" key="1">
    <citation type="submission" date="2017-12" db="EMBL/GenBank/DDBJ databases">
        <title>Draft Genome sequences of multiple microbial strains isolated from spacecraft associated surfaces.</title>
        <authorList>
            <person name="Seuylemezian A."/>
            <person name="Vaishampayan P."/>
            <person name="Venkateswaran K."/>
        </authorList>
    </citation>
    <scope>NUCLEOTIDE SEQUENCE [LARGE SCALE GENOMIC DNA]</scope>
    <source>
        <strain evidence="2 3">2P01AA</strain>
    </source>
</reference>
<dbReference type="Proteomes" id="UP000233553">
    <property type="component" value="Unassembled WGS sequence"/>
</dbReference>
<dbReference type="RefSeq" id="WP_101237399.1">
    <property type="nucleotide sequence ID" value="NZ_PISJ01000020.1"/>
</dbReference>
<keyword evidence="1" id="KW-0812">Transmembrane</keyword>
<keyword evidence="1" id="KW-1133">Transmembrane helix</keyword>
<sequence length="290" mass="33576">MGILAKVFDRGANFPVRHMNFNFKQAQQPLFRDNPWGEYWLATLSAMFPAGERFFVHSVRGLQHQTKNEDLQKDIAAFIGQEAMHAKEHELLNQLIQSSGLDTQTVSANVEWLMAVLKKYFTPIQQLAITSAAEHFTAIIARQIMQRTDLQERLSVNESLKNIWLWHAVEESEHKNVAFDLYQEVSGNPLVRLLVMPFVTLYMASVMTMGTFYLGAKHMPDWRLFQLKEFVHLILGKNGFLSSLWKDYLDYYKLDFHPAQHDSKALEEQTKLQLGFLGQTDEIKLKDPEN</sequence>
<dbReference type="PIRSF" id="PIRSF007580">
    <property type="entry name" value="UCP07580"/>
    <property type="match status" value="1"/>
</dbReference>
<dbReference type="EMBL" id="PISJ01000020">
    <property type="protein sequence ID" value="PKF31642.1"/>
    <property type="molecule type" value="Genomic_DNA"/>
</dbReference>
<evidence type="ECO:0000256" key="1">
    <source>
        <dbReference type="SAM" id="Phobius"/>
    </source>
</evidence>
<gene>
    <name evidence="2" type="ORF">CW311_18075</name>
</gene>
<comment type="caution">
    <text evidence="2">The sequence shown here is derived from an EMBL/GenBank/DDBJ whole genome shotgun (WGS) entry which is preliminary data.</text>
</comment>
<organism evidence="2 3">
    <name type="scientific">Acinetobacter proteolyticus</name>
    <dbReference type="NCBI Taxonomy" id="1776741"/>
    <lineage>
        <taxon>Bacteria</taxon>
        <taxon>Pseudomonadati</taxon>
        <taxon>Pseudomonadota</taxon>
        <taxon>Gammaproteobacteria</taxon>
        <taxon>Moraxellales</taxon>
        <taxon>Moraxellaceae</taxon>
        <taxon>Acinetobacter</taxon>
    </lineage>
</organism>
<name>A0A2N0WAY1_9GAMM</name>
<keyword evidence="1" id="KW-0472">Membrane</keyword>